<proteinExistence type="predicted"/>
<keyword evidence="1" id="KW-0812">Transmembrane</keyword>
<keyword evidence="1" id="KW-0472">Membrane</keyword>
<reference evidence="3" key="1">
    <citation type="submission" date="2016-10" db="EMBL/GenBank/DDBJ databases">
        <authorList>
            <person name="Varghese N."/>
            <person name="Submissions S."/>
        </authorList>
    </citation>
    <scope>NUCLEOTIDE SEQUENCE [LARGE SCALE GENOMIC DNA]</scope>
    <source>
        <strain evidence="3">CGMCC 1.6854</strain>
    </source>
</reference>
<evidence type="ECO:0000313" key="2">
    <source>
        <dbReference type="EMBL" id="SDM61382.1"/>
    </source>
</evidence>
<feature type="transmembrane region" description="Helical" evidence="1">
    <location>
        <begin position="31"/>
        <end position="47"/>
    </location>
</feature>
<sequence length="59" mass="6758">MKNNMLFLYTSLVLLLISAVVLPFAGEEADARVIGLLSLFICAYLIIDRRERDKKDKKE</sequence>
<organism evidence="2 3">
    <name type="scientific">Fictibacillus solisalsi</name>
    <dbReference type="NCBI Taxonomy" id="459525"/>
    <lineage>
        <taxon>Bacteria</taxon>
        <taxon>Bacillati</taxon>
        <taxon>Bacillota</taxon>
        <taxon>Bacilli</taxon>
        <taxon>Bacillales</taxon>
        <taxon>Fictibacillaceae</taxon>
        <taxon>Fictibacillus</taxon>
    </lineage>
</organism>
<name>A0A1G9UN53_9BACL</name>
<accession>A0A1G9UN53</accession>
<dbReference type="AlphaFoldDB" id="A0A1G9UN53"/>
<keyword evidence="1" id="KW-1133">Transmembrane helix</keyword>
<keyword evidence="3" id="KW-1185">Reference proteome</keyword>
<evidence type="ECO:0000256" key="1">
    <source>
        <dbReference type="SAM" id="Phobius"/>
    </source>
</evidence>
<dbReference type="Proteomes" id="UP000199544">
    <property type="component" value="Unassembled WGS sequence"/>
</dbReference>
<gene>
    <name evidence="2" type="ORF">SAMN04488137_1032</name>
</gene>
<dbReference type="EMBL" id="FNHW01000001">
    <property type="protein sequence ID" value="SDM61382.1"/>
    <property type="molecule type" value="Genomic_DNA"/>
</dbReference>
<dbReference type="STRING" id="459525.SAMN04488137_1032"/>
<protein>
    <submittedName>
        <fullName evidence="2">Uncharacterized protein</fullName>
    </submittedName>
</protein>
<evidence type="ECO:0000313" key="3">
    <source>
        <dbReference type="Proteomes" id="UP000199544"/>
    </source>
</evidence>